<feature type="domain" description="Cation-transporting P-type ATPase N-terminal" evidence="4">
    <location>
        <begin position="138"/>
        <end position="212"/>
    </location>
</feature>
<dbReference type="FunFam" id="1.20.5.170:FF:000029">
    <property type="entry name" value="Calcium-transporting ATPase"/>
    <property type="match status" value="1"/>
</dbReference>
<dbReference type="InterPro" id="IPR023298">
    <property type="entry name" value="ATPase_P-typ_TM_dom_sf"/>
</dbReference>
<dbReference type="EMBL" id="CM018040">
    <property type="protein sequence ID" value="KAA8535842.1"/>
    <property type="molecule type" value="Genomic_DNA"/>
</dbReference>
<dbReference type="InterPro" id="IPR004014">
    <property type="entry name" value="ATPase_P-typ_cation-transptr_N"/>
</dbReference>
<dbReference type="GO" id="GO:0012505">
    <property type="term" value="C:endomembrane system"/>
    <property type="evidence" value="ECO:0007669"/>
    <property type="project" value="UniProtKB-SubCell"/>
</dbReference>
<comment type="subcellular location">
    <subcellularLocation>
        <location evidence="1">Endomembrane system</location>
        <topology evidence="1">Multi-pass membrane protein</topology>
    </subcellularLocation>
</comment>
<dbReference type="Gene3D" id="1.20.5.170">
    <property type="match status" value="1"/>
</dbReference>
<protein>
    <recommendedName>
        <fullName evidence="4">Cation-transporting P-type ATPase N-terminal domain-containing protein</fullName>
    </recommendedName>
</protein>
<evidence type="ECO:0000259" key="4">
    <source>
        <dbReference type="SMART" id="SM00831"/>
    </source>
</evidence>
<dbReference type="Pfam" id="PF00690">
    <property type="entry name" value="Cation_ATPase_N"/>
    <property type="match status" value="1"/>
</dbReference>
<dbReference type="SMART" id="SM00831">
    <property type="entry name" value="Cation_ATPase_N"/>
    <property type="match status" value="1"/>
</dbReference>
<dbReference type="GO" id="GO:0005516">
    <property type="term" value="F:calmodulin binding"/>
    <property type="evidence" value="ECO:0007669"/>
    <property type="project" value="InterPro"/>
</dbReference>
<dbReference type="InterPro" id="IPR024750">
    <property type="entry name" value="Ca_ATPase_N_dom"/>
</dbReference>
<organism evidence="5 6">
    <name type="scientific">Nyssa sinensis</name>
    <dbReference type="NCBI Taxonomy" id="561372"/>
    <lineage>
        <taxon>Eukaryota</taxon>
        <taxon>Viridiplantae</taxon>
        <taxon>Streptophyta</taxon>
        <taxon>Embryophyta</taxon>
        <taxon>Tracheophyta</taxon>
        <taxon>Spermatophyta</taxon>
        <taxon>Magnoliopsida</taxon>
        <taxon>eudicotyledons</taxon>
        <taxon>Gunneridae</taxon>
        <taxon>Pentapetalae</taxon>
        <taxon>asterids</taxon>
        <taxon>Cornales</taxon>
        <taxon>Nyssaceae</taxon>
        <taxon>Nyssa</taxon>
    </lineage>
</organism>
<accession>A0A5J5B1U4</accession>
<evidence type="ECO:0000313" key="6">
    <source>
        <dbReference type="Proteomes" id="UP000325577"/>
    </source>
</evidence>
<dbReference type="PANTHER" id="PTHR24093:SF369">
    <property type="entry name" value="CALCIUM-TRANSPORTING ATPASE"/>
    <property type="match status" value="1"/>
</dbReference>
<gene>
    <name evidence="5" type="ORF">F0562_030838</name>
</gene>
<evidence type="ECO:0000256" key="3">
    <source>
        <dbReference type="SAM" id="MobiDB-lite"/>
    </source>
</evidence>
<dbReference type="Proteomes" id="UP000325577">
    <property type="component" value="Linkage Group LG17"/>
</dbReference>
<dbReference type="OrthoDB" id="3352408at2759"/>
<dbReference type="PANTHER" id="PTHR24093">
    <property type="entry name" value="CATION TRANSPORTING ATPASE"/>
    <property type="match status" value="1"/>
</dbReference>
<evidence type="ECO:0000313" key="5">
    <source>
        <dbReference type="EMBL" id="KAA8535842.1"/>
    </source>
</evidence>
<keyword evidence="2" id="KW-0460">Magnesium</keyword>
<name>A0A5J5B1U4_9ASTE</name>
<dbReference type="Pfam" id="PF12515">
    <property type="entry name" value="CaATP_NAI"/>
    <property type="match status" value="1"/>
</dbReference>
<sequence length="217" mass="24920">MSEQFKGSPYRRHKNDVEAGSDDFDDADEASCSPFDIYRTKNASVERLKRWRQAALVLNASRRFRYTLDLKKEEEKKQTLRKIRTHAQVIRAAFLFQAAGEKINGISNLPRTPVGDYDIGQEALAAMTRDHDFSALQQYGGITGLANMLKTNLEKGIRGDDVDLLKRRNVYGSNTYPRKKGRSFWRFLWDACRDTTLIILMVAAGCFFGTRYKDRGY</sequence>
<keyword evidence="6" id="KW-1185">Reference proteome</keyword>
<feature type="compositionally biased region" description="Acidic residues" evidence="3">
    <location>
        <begin position="19"/>
        <end position="29"/>
    </location>
</feature>
<evidence type="ECO:0000256" key="1">
    <source>
        <dbReference type="ARBA" id="ARBA00004127"/>
    </source>
</evidence>
<proteinExistence type="predicted"/>
<dbReference type="GO" id="GO:0005388">
    <property type="term" value="F:P-type calcium transporter activity"/>
    <property type="evidence" value="ECO:0007669"/>
    <property type="project" value="TreeGrafter"/>
</dbReference>
<dbReference type="AlphaFoldDB" id="A0A5J5B1U4"/>
<dbReference type="SUPFAM" id="SSF81665">
    <property type="entry name" value="Calcium ATPase, transmembrane domain M"/>
    <property type="match status" value="1"/>
</dbReference>
<evidence type="ECO:0000256" key="2">
    <source>
        <dbReference type="ARBA" id="ARBA00022842"/>
    </source>
</evidence>
<feature type="region of interest" description="Disordered" evidence="3">
    <location>
        <begin position="1"/>
        <end position="31"/>
    </location>
</feature>
<reference evidence="5 6" key="1">
    <citation type="submission" date="2019-09" db="EMBL/GenBank/DDBJ databases">
        <title>A chromosome-level genome assembly of the Chinese tupelo Nyssa sinensis.</title>
        <authorList>
            <person name="Yang X."/>
            <person name="Kang M."/>
            <person name="Yang Y."/>
            <person name="Xiong H."/>
            <person name="Wang M."/>
            <person name="Zhang Z."/>
            <person name="Wang Z."/>
            <person name="Wu H."/>
            <person name="Ma T."/>
            <person name="Liu J."/>
            <person name="Xi Z."/>
        </authorList>
    </citation>
    <scope>NUCLEOTIDE SEQUENCE [LARGE SCALE GENOMIC DNA]</scope>
    <source>
        <strain evidence="5">J267</strain>
        <tissue evidence="5">Leaf</tissue>
    </source>
</reference>
<dbReference type="GO" id="GO:0005886">
    <property type="term" value="C:plasma membrane"/>
    <property type="evidence" value="ECO:0007669"/>
    <property type="project" value="TreeGrafter"/>
</dbReference>